<evidence type="ECO:0000313" key="4">
    <source>
        <dbReference type="Proteomes" id="UP000509626"/>
    </source>
</evidence>
<protein>
    <submittedName>
        <fullName evidence="3">Universal stress protein</fullName>
    </submittedName>
</protein>
<name>A0A7D5QMQ9_9EURY</name>
<dbReference type="PANTHER" id="PTHR46268">
    <property type="entry name" value="STRESS RESPONSE PROTEIN NHAX"/>
    <property type="match status" value="1"/>
</dbReference>
<evidence type="ECO:0000313" key="3">
    <source>
        <dbReference type="EMBL" id="QLG63665.1"/>
    </source>
</evidence>
<dbReference type="GeneID" id="56039552"/>
<dbReference type="PRINTS" id="PR01438">
    <property type="entry name" value="UNVRSLSTRESS"/>
</dbReference>
<comment type="similarity">
    <text evidence="1">Belongs to the universal stress protein A family.</text>
</comment>
<feature type="domain" description="UspA" evidence="2">
    <location>
        <begin position="1"/>
        <end position="143"/>
    </location>
</feature>
<proteinExistence type="inferred from homology"/>
<gene>
    <name evidence="3" type="ORF">HUG12_18795</name>
</gene>
<dbReference type="KEGG" id="halu:HUG12_18795"/>
<keyword evidence="4" id="KW-1185">Reference proteome</keyword>
<dbReference type="Gene3D" id="3.40.50.620">
    <property type="entry name" value="HUPs"/>
    <property type="match status" value="1"/>
</dbReference>
<evidence type="ECO:0000256" key="1">
    <source>
        <dbReference type="ARBA" id="ARBA00008791"/>
    </source>
</evidence>
<dbReference type="CDD" id="cd00293">
    <property type="entry name" value="USP-like"/>
    <property type="match status" value="1"/>
</dbReference>
<dbReference type="Proteomes" id="UP000509626">
    <property type="component" value="Chromosome"/>
</dbReference>
<reference evidence="3 4" key="1">
    <citation type="submission" date="2020-06" db="EMBL/GenBank/DDBJ databases">
        <title>NJ-3-1, isolated from saline soil.</title>
        <authorList>
            <person name="Cui H.L."/>
            <person name="Shi X."/>
        </authorList>
    </citation>
    <scope>NUCLEOTIDE SEQUENCE [LARGE SCALE GENOMIC DNA]</scope>
    <source>
        <strain evidence="3 4">NJ-3-1</strain>
    </source>
</reference>
<dbReference type="InterPro" id="IPR006015">
    <property type="entry name" value="Universal_stress_UspA"/>
</dbReference>
<dbReference type="InterPro" id="IPR014729">
    <property type="entry name" value="Rossmann-like_a/b/a_fold"/>
</dbReference>
<dbReference type="OrthoDB" id="105697at2157"/>
<dbReference type="AlphaFoldDB" id="A0A7D5QMQ9"/>
<dbReference type="EMBL" id="CP058579">
    <property type="protein sequence ID" value="QLG63665.1"/>
    <property type="molecule type" value="Genomic_DNA"/>
</dbReference>
<dbReference type="RefSeq" id="WP_179270249.1">
    <property type="nucleotide sequence ID" value="NZ_CP058579.1"/>
</dbReference>
<dbReference type="SUPFAM" id="SSF52402">
    <property type="entry name" value="Adenine nucleotide alpha hydrolases-like"/>
    <property type="match status" value="1"/>
</dbReference>
<accession>A0A7D5QMQ9</accession>
<dbReference type="Pfam" id="PF00582">
    <property type="entry name" value="Usp"/>
    <property type="match status" value="1"/>
</dbReference>
<organism evidence="3 4">
    <name type="scientific">Halorarum salinum</name>
    <dbReference type="NCBI Taxonomy" id="2743089"/>
    <lineage>
        <taxon>Archaea</taxon>
        <taxon>Methanobacteriati</taxon>
        <taxon>Methanobacteriota</taxon>
        <taxon>Stenosarchaea group</taxon>
        <taxon>Halobacteria</taxon>
        <taxon>Halobacteriales</taxon>
        <taxon>Haloferacaceae</taxon>
        <taxon>Halorarum</taxon>
    </lineage>
</organism>
<dbReference type="PANTHER" id="PTHR46268:SF24">
    <property type="entry name" value="UNIVERSAL STRESS PROTEIN"/>
    <property type="match status" value="1"/>
</dbReference>
<dbReference type="InterPro" id="IPR006016">
    <property type="entry name" value="UspA"/>
</dbReference>
<evidence type="ECO:0000259" key="2">
    <source>
        <dbReference type="Pfam" id="PF00582"/>
    </source>
</evidence>
<sequence length="143" mass="15504">MTSHILVPLEDADLATEALEYALSTFPDADITALHVVHPFEADVDPEVGFSGPWDGDWFETATEEAEALLERARHLADERGVALSTAVELGRPARTILDYVEEHDVDHVVVGSHGRSGVSRVLLGSVAETVVRRSPVPVTVVR</sequence>